<dbReference type="Proteomes" id="UP000494245">
    <property type="component" value="Unassembled WGS sequence"/>
</dbReference>
<gene>
    <name evidence="5" type="primary">cheY_2</name>
    <name evidence="5" type="ORF">NNJEOMEG_00421</name>
</gene>
<proteinExistence type="predicted"/>
<dbReference type="SUPFAM" id="SSF52172">
    <property type="entry name" value="CheY-like"/>
    <property type="match status" value="1"/>
</dbReference>
<feature type="modified residue" description="4-aspartylphosphate" evidence="1">
    <location>
        <position position="63"/>
    </location>
</feature>
<sequence length="366" mass="40883">MAQSAPSPVRLNVTVIVSGNEENARRDRQCLKQLKASMIQSFTSGSEAIDFLGVQDVDLVVLDTALSDMDGLKFLRLMRLNMNLKDTPVVMVTQEGQKDRVLEAIAAGVDGYVLRPYSLETFQRHMLRALKVDKLVEIETAQLQEGKRLLAAGHFEDAIEAFEELVSEDNQAQKYYDMGCKYLMKQKYGQAILSFKKAVKINELFAEAYKGLAEAYKGKGDLEGYKTYLQRAAETFAHFNRLEETKELFIEVLKYDAASPNPFNSLGVRLRKAGDLPGALHAYRQALELTPDDENIHFNMAKAMHFMGDAKGAQDSLLKALWINPNFTEGLKLHLKIFNREFKAPKGAGMTGGPPSTGTLDSMQDI</sequence>
<dbReference type="EMBL" id="BLTE01000001">
    <property type="protein sequence ID" value="GFK92596.1"/>
    <property type="molecule type" value="Genomic_DNA"/>
</dbReference>
<dbReference type="GO" id="GO:0000160">
    <property type="term" value="P:phosphorelay signal transduction system"/>
    <property type="evidence" value="ECO:0007669"/>
    <property type="project" value="InterPro"/>
</dbReference>
<feature type="region of interest" description="Disordered" evidence="3">
    <location>
        <begin position="346"/>
        <end position="366"/>
    </location>
</feature>
<dbReference type="Pfam" id="PF00072">
    <property type="entry name" value="Response_reg"/>
    <property type="match status" value="1"/>
</dbReference>
<accession>A0A6V8LS30</accession>
<evidence type="ECO:0000256" key="1">
    <source>
        <dbReference type="PROSITE-ProRule" id="PRU00169"/>
    </source>
</evidence>
<dbReference type="InterPro" id="IPR001789">
    <property type="entry name" value="Sig_transdc_resp-reg_receiver"/>
</dbReference>
<dbReference type="InterPro" id="IPR019734">
    <property type="entry name" value="TPR_rpt"/>
</dbReference>
<dbReference type="Pfam" id="PF13414">
    <property type="entry name" value="TPR_11"/>
    <property type="match status" value="1"/>
</dbReference>
<dbReference type="RefSeq" id="WP_173080805.1">
    <property type="nucleotide sequence ID" value="NZ_BLTE01000001.1"/>
</dbReference>
<organism evidence="5 6">
    <name type="scientific">Fundidesulfovibrio magnetotacticus</name>
    <dbReference type="NCBI Taxonomy" id="2730080"/>
    <lineage>
        <taxon>Bacteria</taxon>
        <taxon>Pseudomonadati</taxon>
        <taxon>Thermodesulfobacteriota</taxon>
        <taxon>Desulfovibrionia</taxon>
        <taxon>Desulfovibrionales</taxon>
        <taxon>Desulfovibrionaceae</taxon>
        <taxon>Fundidesulfovibrio</taxon>
    </lineage>
</organism>
<dbReference type="SUPFAM" id="SSF48452">
    <property type="entry name" value="TPR-like"/>
    <property type="match status" value="1"/>
</dbReference>
<feature type="repeat" description="TPR" evidence="2">
    <location>
        <begin position="172"/>
        <end position="205"/>
    </location>
</feature>
<keyword evidence="6" id="KW-1185">Reference proteome</keyword>
<dbReference type="PROSITE" id="PS50110">
    <property type="entry name" value="RESPONSE_REGULATORY"/>
    <property type="match status" value="1"/>
</dbReference>
<reference evidence="5 6" key="2">
    <citation type="submission" date="2020-05" db="EMBL/GenBank/DDBJ databases">
        <title>Draft genome sequence of Desulfovibrio sp. strainFSS-1.</title>
        <authorList>
            <person name="Shimoshige H."/>
            <person name="Kobayashi H."/>
            <person name="Maekawa T."/>
        </authorList>
    </citation>
    <scope>NUCLEOTIDE SEQUENCE [LARGE SCALE GENOMIC DNA]</scope>
    <source>
        <strain evidence="5 6">SIID29052-01</strain>
    </source>
</reference>
<keyword evidence="1" id="KW-0597">Phosphoprotein</keyword>
<dbReference type="PANTHER" id="PTHR44523">
    <property type="entry name" value="TETRATRICOPEPTIDE REPEAT PROTEIN 13"/>
    <property type="match status" value="1"/>
</dbReference>
<dbReference type="PROSITE" id="PS50005">
    <property type="entry name" value="TPR"/>
    <property type="match status" value="2"/>
</dbReference>
<evidence type="ECO:0000256" key="3">
    <source>
        <dbReference type="SAM" id="MobiDB-lite"/>
    </source>
</evidence>
<comment type="caution">
    <text evidence="5">The sequence shown here is derived from an EMBL/GenBank/DDBJ whole genome shotgun (WGS) entry which is preliminary data.</text>
</comment>
<feature type="repeat" description="TPR" evidence="2">
    <location>
        <begin position="260"/>
        <end position="293"/>
    </location>
</feature>
<feature type="domain" description="Response regulatory" evidence="4">
    <location>
        <begin position="13"/>
        <end position="130"/>
    </location>
</feature>
<dbReference type="PANTHER" id="PTHR44523:SF1">
    <property type="entry name" value="TETRATRICOPEPTIDE REPEAT PROTEIN 13"/>
    <property type="match status" value="1"/>
</dbReference>
<evidence type="ECO:0000313" key="6">
    <source>
        <dbReference type="Proteomes" id="UP000494245"/>
    </source>
</evidence>
<evidence type="ECO:0000313" key="5">
    <source>
        <dbReference type="EMBL" id="GFK92596.1"/>
    </source>
</evidence>
<name>A0A6V8LS30_9BACT</name>
<dbReference type="InterPro" id="IPR011006">
    <property type="entry name" value="CheY-like_superfamily"/>
</dbReference>
<protein>
    <submittedName>
        <fullName evidence="5">Chemotaxis protein CheY</fullName>
    </submittedName>
</protein>
<evidence type="ECO:0000259" key="4">
    <source>
        <dbReference type="PROSITE" id="PS50110"/>
    </source>
</evidence>
<dbReference type="SMART" id="SM00028">
    <property type="entry name" value="TPR"/>
    <property type="match status" value="4"/>
</dbReference>
<reference evidence="5 6" key="1">
    <citation type="submission" date="2020-04" db="EMBL/GenBank/DDBJ databases">
        <authorList>
            <consortium name="Desulfovibrio sp. FSS-1 genome sequencing consortium"/>
            <person name="Shimoshige H."/>
            <person name="Kobayashi H."/>
            <person name="Maekawa T."/>
        </authorList>
    </citation>
    <scope>NUCLEOTIDE SEQUENCE [LARGE SCALE GENOMIC DNA]</scope>
    <source>
        <strain evidence="5 6">SIID29052-01</strain>
    </source>
</reference>
<dbReference type="InterPro" id="IPR011990">
    <property type="entry name" value="TPR-like_helical_dom_sf"/>
</dbReference>
<dbReference type="AlphaFoldDB" id="A0A6V8LS30"/>
<dbReference type="Gene3D" id="1.25.40.10">
    <property type="entry name" value="Tetratricopeptide repeat domain"/>
    <property type="match status" value="2"/>
</dbReference>
<feature type="compositionally biased region" description="Polar residues" evidence="3">
    <location>
        <begin position="354"/>
        <end position="366"/>
    </location>
</feature>
<dbReference type="SMART" id="SM00448">
    <property type="entry name" value="REC"/>
    <property type="match status" value="1"/>
</dbReference>
<evidence type="ECO:0000256" key="2">
    <source>
        <dbReference type="PROSITE-ProRule" id="PRU00339"/>
    </source>
</evidence>
<dbReference type="Gene3D" id="3.40.50.2300">
    <property type="match status" value="1"/>
</dbReference>
<keyword evidence="2" id="KW-0802">TPR repeat</keyword>